<evidence type="ECO:0000313" key="5">
    <source>
        <dbReference type="EMBL" id="MBK1786779.1"/>
    </source>
</evidence>
<dbReference type="InterPro" id="IPR050508">
    <property type="entry name" value="Methyltransf_Superfamily"/>
</dbReference>
<feature type="binding site" evidence="2">
    <location>
        <begin position="104"/>
        <end position="105"/>
    </location>
    <ligand>
        <name>S-adenosyl-L-methionine</name>
        <dbReference type="ChEBI" id="CHEBI:59789"/>
    </ligand>
</feature>
<dbReference type="AlphaFoldDB" id="A0A934QWW1"/>
<feature type="domain" description="23S rRNA (guanine(745)-N(1))-methyltransferase N-terminal" evidence="4">
    <location>
        <begin position="20"/>
        <end position="54"/>
    </location>
</feature>
<feature type="binding site" evidence="1">
    <location>
        <position position="41"/>
    </location>
    <ligand>
        <name>Zn(2+)</name>
        <dbReference type="ChEBI" id="CHEBI:29105"/>
    </ligand>
</feature>
<feature type="binding site" evidence="2">
    <location>
        <position position="192"/>
    </location>
    <ligand>
        <name>S-adenosyl-L-methionine</name>
        <dbReference type="ChEBI" id="CHEBI:59789"/>
    </ligand>
</feature>
<comment type="caution">
    <text evidence="5">The sequence shown here is derived from an EMBL/GenBank/DDBJ whole genome shotgun (WGS) entry which is preliminary data.</text>
</comment>
<dbReference type="GO" id="GO:0008168">
    <property type="term" value="F:methyltransferase activity"/>
    <property type="evidence" value="ECO:0007669"/>
    <property type="project" value="InterPro"/>
</dbReference>
<keyword evidence="6" id="KW-1185">Reference proteome</keyword>
<dbReference type="InterPro" id="IPR016718">
    <property type="entry name" value="rRNA_m1G-MeTrfase_A_prd"/>
</dbReference>
<protein>
    <submittedName>
        <fullName evidence="5">rRNA (Guanine-N1)-methyltransferase</fullName>
    </submittedName>
</protein>
<evidence type="ECO:0000259" key="3">
    <source>
        <dbReference type="Pfam" id="PF13649"/>
    </source>
</evidence>
<dbReference type="PANTHER" id="PTHR42912">
    <property type="entry name" value="METHYLTRANSFERASE"/>
    <property type="match status" value="1"/>
</dbReference>
<feature type="domain" description="Methyltransferase" evidence="3">
    <location>
        <begin position="97"/>
        <end position="181"/>
    </location>
</feature>
<keyword evidence="1" id="KW-0479">Metal-binding</keyword>
<name>A0A934QWW1_9PSEU</name>
<dbReference type="RefSeq" id="WP_200320666.1">
    <property type="nucleotide sequence ID" value="NZ_JAENJH010000005.1"/>
</dbReference>
<keyword evidence="2" id="KW-0949">S-adenosyl-L-methionine</keyword>
<evidence type="ECO:0000259" key="4">
    <source>
        <dbReference type="Pfam" id="PF21302"/>
    </source>
</evidence>
<dbReference type="PIRSF" id="PIRSF018249">
    <property type="entry name" value="MyrA_prd"/>
    <property type="match status" value="1"/>
</dbReference>
<dbReference type="Gene3D" id="3.40.50.150">
    <property type="entry name" value="Vaccinia Virus protein VP39"/>
    <property type="match status" value="1"/>
</dbReference>
<dbReference type="EMBL" id="JAENJH010000005">
    <property type="protein sequence ID" value="MBK1786779.1"/>
    <property type="molecule type" value="Genomic_DNA"/>
</dbReference>
<evidence type="ECO:0000313" key="6">
    <source>
        <dbReference type="Proteomes" id="UP000635245"/>
    </source>
</evidence>
<accession>A0A934QWW1</accession>
<dbReference type="InterPro" id="IPR048647">
    <property type="entry name" value="RlmA_N"/>
</dbReference>
<dbReference type="Proteomes" id="UP000635245">
    <property type="component" value="Unassembled WGS sequence"/>
</dbReference>
<dbReference type="Pfam" id="PF21302">
    <property type="entry name" value="Zn_ribbon_RlmA"/>
    <property type="match status" value="1"/>
</dbReference>
<feature type="binding site" evidence="2">
    <location>
        <position position="81"/>
    </location>
    <ligand>
        <name>S-adenosyl-L-methionine</name>
        <dbReference type="ChEBI" id="CHEBI:59789"/>
    </ligand>
</feature>
<feature type="binding site" evidence="1">
    <location>
        <position position="37"/>
    </location>
    <ligand>
        <name>Zn(2+)</name>
        <dbReference type="ChEBI" id="CHEBI:29105"/>
    </ligand>
</feature>
<dbReference type="InterPro" id="IPR041698">
    <property type="entry name" value="Methyltransf_25"/>
</dbReference>
<proteinExistence type="predicted"/>
<reference evidence="5" key="1">
    <citation type="submission" date="2020-12" db="EMBL/GenBank/DDBJ databases">
        <title>Prauserella sp. ASG 168, a novel actinomycete isolated from cave rock.</title>
        <authorList>
            <person name="Suriyachadkun C."/>
        </authorList>
    </citation>
    <scope>NUCLEOTIDE SEQUENCE</scope>
    <source>
        <strain evidence="5">ASG 168</strain>
    </source>
</reference>
<dbReference type="Pfam" id="PF13649">
    <property type="entry name" value="Methyltransf_25"/>
    <property type="match status" value="1"/>
</dbReference>
<evidence type="ECO:0000256" key="2">
    <source>
        <dbReference type="PIRSR" id="PIRSR018249-2"/>
    </source>
</evidence>
<dbReference type="SUPFAM" id="SSF53335">
    <property type="entry name" value="S-adenosyl-L-methionine-dependent methyltransferases"/>
    <property type="match status" value="1"/>
</dbReference>
<gene>
    <name evidence="5" type="ORF">JHE00_20840</name>
</gene>
<keyword evidence="1" id="KW-0862">Zinc</keyword>
<feature type="binding site" evidence="1">
    <location>
        <position position="24"/>
    </location>
    <ligand>
        <name>Zn(2+)</name>
        <dbReference type="ChEBI" id="CHEBI:29105"/>
    </ligand>
</feature>
<dbReference type="PANTHER" id="PTHR42912:SF45">
    <property type="entry name" value="23S RRNA (GUANINE(745)-N(1))-METHYLTRANSFERASE"/>
    <property type="match status" value="1"/>
</dbReference>
<feature type="binding site" evidence="1">
    <location>
        <position position="21"/>
    </location>
    <ligand>
        <name>Zn(2+)</name>
        <dbReference type="ChEBI" id="CHEBI:29105"/>
    </ligand>
</feature>
<sequence length="284" mass="29781">MTSRETAATSLPSAALAALRCSVCGEAVALTGHSLRCERGHAFDLAKQGYVNLLHAKVAAGTADTGEMVSARADFLASGFYAPLAELLAELASGELVVDAGAGTGYYLAKVLDALPGATGLALDVSAPALRRAARAHPRIGAAVWNLWEPWPVGSGVADTVLNVFAPRNAAEFHRVLRPGGTVLVASPGSGHLGELARSLDLLDIGEDKQQRLDSAFAERFELVDRQHRGGPVTLGPDDVRKVVLMGPNAHHLHRSGLGERLAGLTESVEVTTSFVVSAYRRLP</sequence>
<dbReference type="InterPro" id="IPR029063">
    <property type="entry name" value="SAM-dependent_MTases_sf"/>
</dbReference>
<dbReference type="GO" id="GO:0046872">
    <property type="term" value="F:metal ion binding"/>
    <property type="evidence" value="ECO:0007669"/>
    <property type="project" value="UniProtKB-KW"/>
</dbReference>
<evidence type="ECO:0000256" key="1">
    <source>
        <dbReference type="PIRSR" id="PIRSR018249-1"/>
    </source>
</evidence>
<organism evidence="5 6">
    <name type="scientific">Prauserella cavernicola</name>
    <dbReference type="NCBI Taxonomy" id="2800127"/>
    <lineage>
        <taxon>Bacteria</taxon>
        <taxon>Bacillati</taxon>
        <taxon>Actinomycetota</taxon>
        <taxon>Actinomycetes</taxon>
        <taxon>Pseudonocardiales</taxon>
        <taxon>Pseudonocardiaceae</taxon>
        <taxon>Prauserella</taxon>
    </lineage>
</organism>